<dbReference type="Pfam" id="PF17152">
    <property type="entry name" value="CHASE8"/>
    <property type="match status" value="1"/>
</dbReference>
<dbReference type="InterPro" id="IPR033417">
    <property type="entry name" value="CHASE8"/>
</dbReference>
<accession>A0A382TPH5</accession>
<gene>
    <name evidence="2" type="ORF">METZ01_LOCUS376281</name>
</gene>
<evidence type="ECO:0000313" key="2">
    <source>
        <dbReference type="EMBL" id="SVD23427.1"/>
    </source>
</evidence>
<feature type="domain" description="Periplasmic sensor" evidence="1">
    <location>
        <begin position="67"/>
        <end position="117"/>
    </location>
</feature>
<proteinExistence type="predicted"/>
<sequence>MAIGKRKKKKSKGQHVGSLRKFLVPMGWGFRFRRKVMLSTFAAVCFGMVLAAVGFVTVDVSATRALIRDNLSDQAESMAHNLGTAVKFNDRQAVYEDLNRLGDQTHIIHAAVYRAHAASGSETAEQEVFVGYHRDKAGNRFPQINKTTA</sequence>
<feature type="non-terminal residue" evidence="2">
    <location>
        <position position="149"/>
    </location>
</feature>
<reference evidence="2" key="1">
    <citation type="submission" date="2018-05" db="EMBL/GenBank/DDBJ databases">
        <authorList>
            <person name="Lanie J.A."/>
            <person name="Ng W.-L."/>
            <person name="Kazmierczak K.M."/>
            <person name="Andrzejewski T.M."/>
            <person name="Davidsen T.M."/>
            <person name="Wayne K.J."/>
            <person name="Tettelin H."/>
            <person name="Glass J.I."/>
            <person name="Rusch D."/>
            <person name="Podicherti R."/>
            <person name="Tsui H.-C.T."/>
            <person name="Winkler M.E."/>
        </authorList>
    </citation>
    <scope>NUCLEOTIDE SEQUENCE</scope>
</reference>
<organism evidence="2">
    <name type="scientific">marine metagenome</name>
    <dbReference type="NCBI Taxonomy" id="408172"/>
    <lineage>
        <taxon>unclassified sequences</taxon>
        <taxon>metagenomes</taxon>
        <taxon>ecological metagenomes</taxon>
    </lineage>
</organism>
<name>A0A382TPH5_9ZZZZ</name>
<dbReference type="AlphaFoldDB" id="A0A382TPH5"/>
<dbReference type="EMBL" id="UINC01137844">
    <property type="protein sequence ID" value="SVD23427.1"/>
    <property type="molecule type" value="Genomic_DNA"/>
</dbReference>
<protein>
    <recommendedName>
        <fullName evidence="1">Periplasmic sensor domain-containing protein</fullName>
    </recommendedName>
</protein>
<evidence type="ECO:0000259" key="1">
    <source>
        <dbReference type="Pfam" id="PF17152"/>
    </source>
</evidence>